<dbReference type="Pfam" id="PF03015">
    <property type="entry name" value="Sterile"/>
    <property type="match status" value="2"/>
</dbReference>
<evidence type="ECO:0000259" key="11">
    <source>
        <dbReference type="Pfam" id="PF03015"/>
    </source>
</evidence>
<evidence type="ECO:0000256" key="1">
    <source>
        <dbReference type="ARBA" id="ARBA00004141"/>
    </source>
</evidence>
<evidence type="ECO:0000256" key="2">
    <source>
        <dbReference type="ARBA" id="ARBA00005928"/>
    </source>
</evidence>
<dbReference type="InterPro" id="IPR013120">
    <property type="entry name" value="FAR_NAD-bd"/>
</dbReference>
<dbReference type="Pfam" id="PF07993">
    <property type="entry name" value="NAD_binding_4"/>
    <property type="match status" value="2"/>
</dbReference>
<evidence type="ECO:0000313" key="13">
    <source>
        <dbReference type="EMBL" id="KAJ8916502.1"/>
    </source>
</evidence>
<dbReference type="InterPro" id="IPR036291">
    <property type="entry name" value="NAD(P)-bd_dom_sf"/>
</dbReference>
<keyword evidence="6 10" id="KW-1133">Transmembrane helix</keyword>
<dbReference type="GO" id="GO:0016020">
    <property type="term" value="C:membrane"/>
    <property type="evidence" value="ECO:0007669"/>
    <property type="project" value="UniProtKB-SubCell"/>
</dbReference>
<evidence type="ECO:0000256" key="6">
    <source>
        <dbReference type="ARBA" id="ARBA00022989"/>
    </source>
</evidence>
<comment type="caution">
    <text evidence="13">The sequence shown here is derived from an EMBL/GenBank/DDBJ whole genome shotgun (WGS) entry which is preliminary data.</text>
</comment>
<keyword evidence="3 10" id="KW-0444">Lipid biosynthesis</keyword>
<dbReference type="SUPFAM" id="SSF51735">
    <property type="entry name" value="NAD(P)-binding Rossmann-fold domains"/>
    <property type="match status" value="2"/>
</dbReference>
<dbReference type="Proteomes" id="UP001159042">
    <property type="component" value="Unassembled WGS sequence"/>
</dbReference>
<dbReference type="PANTHER" id="PTHR11011">
    <property type="entry name" value="MALE STERILITY PROTEIN 2-RELATED"/>
    <property type="match status" value="1"/>
</dbReference>
<feature type="domain" description="Fatty acyl-CoA reductase C-terminal" evidence="11">
    <location>
        <begin position="860"/>
        <end position="952"/>
    </location>
</feature>
<dbReference type="AlphaFoldDB" id="A0AAV8VPY5"/>
<dbReference type="CDD" id="cd05236">
    <property type="entry name" value="FAR-N_SDR_e"/>
    <property type="match status" value="2"/>
</dbReference>
<evidence type="ECO:0000259" key="12">
    <source>
        <dbReference type="Pfam" id="PF07993"/>
    </source>
</evidence>
<comment type="function">
    <text evidence="10">Catalyzes the reduction of fatty acyl-CoA to fatty alcohols.</text>
</comment>
<feature type="domain" description="Thioester reductase (TE)" evidence="12">
    <location>
        <begin position="17"/>
        <end position="284"/>
    </location>
</feature>
<evidence type="ECO:0000256" key="5">
    <source>
        <dbReference type="ARBA" id="ARBA00022857"/>
    </source>
</evidence>
<evidence type="ECO:0000256" key="3">
    <source>
        <dbReference type="ARBA" id="ARBA00022516"/>
    </source>
</evidence>
<keyword evidence="14" id="KW-1185">Reference proteome</keyword>
<dbReference type="InterPro" id="IPR026055">
    <property type="entry name" value="FAR"/>
</dbReference>
<dbReference type="CDD" id="cd09071">
    <property type="entry name" value="FAR_C"/>
    <property type="match status" value="2"/>
</dbReference>
<evidence type="ECO:0000313" key="14">
    <source>
        <dbReference type="Proteomes" id="UP001159042"/>
    </source>
</evidence>
<keyword evidence="4 10" id="KW-0812">Transmembrane</keyword>
<organism evidence="13 14">
    <name type="scientific">Exocentrus adspersus</name>
    <dbReference type="NCBI Taxonomy" id="1586481"/>
    <lineage>
        <taxon>Eukaryota</taxon>
        <taxon>Metazoa</taxon>
        <taxon>Ecdysozoa</taxon>
        <taxon>Arthropoda</taxon>
        <taxon>Hexapoda</taxon>
        <taxon>Insecta</taxon>
        <taxon>Pterygota</taxon>
        <taxon>Neoptera</taxon>
        <taxon>Endopterygota</taxon>
        <taxon>Coleoptera</taxon>
        <taxon>Polyphaga</taxon>
        <taxon>Cucujiformia</taxon>
        <taxon>Chrysomeloidea</taxon>
        <taxon>Cerambycidae</taxon>
        <taxon>Lamiinae</taxon>
        <taxon>Acanthocinini</taxon>
        <taxon>Exocentrus</taxon>
    </lineage>
</organism>
<keyword evidence="7 10" id="KW-0443">Lipid metabolism</keyword>
<reference evidence="13 14" key="1">
    <citation type="journal article" date="2023" name="Insect Mol. Biol.">
        <title>Genome sequencing provides insights into the evolution of gene families encoding plant cell wall-degrading enzymes in longhorned beetles.</title>
        <authorList>
            <person name="Shin N.R."/>
            <person name="Okamura Y."/>
            <person name="Kirsch R."/>
            <person name="Pauchet Y."/>
        </authorList>
    </citation>
    <scope>NUCLEOTIDE SEQUENCE [LARGE SCALE GENOMIC DNA]</scope>
    <source>
        <strain evidence="13">EAD_L_NR</strain>
    </source>
</reference>
<evidence type="ECO:0000256" key="10">
    <source>
        <dbReference type="RuleBase" id="RU363097"/>
    </source>
</evidence>
<evidence type="ECO:0000256" key="9">
    <source>
        <dbReference type="ARBA" id="ARBA00052530"/>
    </source>
</evidence>
<name>A0AAV8VPY5_9CUCU</name>
<keyword evidence="8 10" id="KW-0472">Membrane</keyword>
<dbReference type="GO" id="GO:0080019">
    <property type="term" value="F:alcohol-forming very long-chain fatty acyl-CoA reductase activity"/>
    <property type="evidence" value="ECO:0007669"/>
    <property type="project" value="InterPro"/>
</dbReference>
<feature type="transmembrane region" description="Helical" evidence="10">
    <location>
        <begin position="470"/>
        <end position="487"/>
    </location>
</feature>
<dbReference type="EC" id="1.2.1.84" evidence="10"/>
<feature type="transmembrane region" description="Helical" evidence="10">
    <location>
        <begin position="969"/>
        <end position="994"/>
    </location>
</feature>
<evidence type="ECO:0000256" key="4">
    <source>
        <dbReference type="ARBA" id="ARBA00022692"/>
    </source>
</evidence>
<dbReference type="EMBL" id="JANEYG010000041">
    <property type="protein sequence ID" value="KAJ8916502.1"/>
    <property type="molecule type" value="Genomic_DNA"/>
</dbReference>
<dbReference type="GO" id="GO:0005777">
    <property type="term" value="C:peroxisome"/>
    <property type="evidence" value="ECO:0007669"/>
    <property type="project" value="TreeGrafter"/>
</dbReference>
<dbReference type="PANTHER" id="PTHR11011:SF60">
    <property type="entry name" value="FATTY ACYL-COA REDUCTASE-RELATED"/>
    <property type="match status" value="1"/>
</dbReference>
<feature type="domain" description="Fatty acyl-CoA reductase C-terminal" evidence="11">
    <location>
        <begin position="361"/>
        <end position="453"/>
    </location>
</feature>
<evidence type="ECO:0000256" key="8">
    <source>
        <dbReference type="ARBA" id="ARBA00023136"/>
    </source>
</evidence>
<keyword evidence="10" id="KW-0560">Oxidoreductase</keyword>
<proteinExistence type="inferred from homology"/>
<dbReference type="FunFam" id="3.40.50.720:FF:000143">
    <property type="entry name" value="Fatty acyl-CoA reductase"/>
    <property type="match status" value="2"/>
</dbReference>
<dbReference type="GO" id="GO:0102965">
    <property type="term" value="F:alcohol-forming long-chain fatty acyl-CoA reductase activity"/>
    <property type="evidence" value="ECO:0007669"/>
    <property type="project" value="UniProtKB-EC"/>
</dbReference>
<feature type="domain" description="Thioester reductase (TE)" evidence="12">
    <location>
        <begin position="517"/>
        <end position="784"/>
    </location>
</feature>
<protein>
    <recommendedName>
        <fullName evidence="10">Fatty acyl-CoA reductase</fullName>
        <ecNumber evidence="10">1.2.1.84</ecNumber>
    </recommendedName>
</protein>
<comment type="similarity">
    <text evidence="2 10">Belongs to the fatty acyl-CoA reductase family.</text>
</comment>
<dbReference type="InterPro" id="IPR033640">
    <property type="entry name" value="FAR_C"/>
</dbReference>
<keyword evidence="5 10" id="KW-0521">NADP</keyword>
<comment type="catalytic activity">
    <reaction evidence="9 10">
        <text>a long-chain fatty acyl-CoA + 2 NADPH + 2 H(+) = a long-chain primary fatty alcohol + 2 NADP(+) + CoA</text>
        <dbReference type="Rhea" id="RHEA:52716"/>
        <dbReference type="ChEBI" id="CHEBI:15378"/>
        <dbReference type="ChEBI" id="CHEBI:57287"/>
        <dbReference type="ChEBI" id="CHEBI:57783"/>
        <dbReference type="ChEBI" id="CHEBI:58349"/>
        <dbReference type="ChEBI" id="CHEBI:77396"/>
        <dbReference type="ChEBI" id="CHEBI:83139"/>
        <dbReference type="EC" id="1.2.1.84"/>
    </reaction>
</comment>
<accession>A0AAV8VPY5</accession>
<feature type="transmembrane region" description="Helical" evidence="10">
    <location>
        <begin position="858"/>
        <end position="876"/>
    </location>
</feature>
<dbReference type="Gene3D" id="3.40.50.720">
    <property type="entry name" value="NAD(P)-binding Rossmann-like Domain"/>
    <property type="match status" value="2"/>
</dbReference>
<sequence>MEGSNIQKFYKSLNVLITGGTGFMGKILIEKLLRSTEASTLYVLIREKNGKNAHSRIDELFDDVVFDKLKAECPKFKHRIVAVPGDCSISGLGLAITDRQKLISEVHVVFHVAATVKFNEQLQLAYTINVNGVKGVLDLARQMKNLKAMIHVSTAFSNCHLKEIDERFYDCPYQYEDIGQVLEKMNKNEVEQLTPRIITPWPNTYTFTKALAESVIRDTASGLPLGIYRPAIVISTYKEPIEGWIDNLYGPTGVCAGSVSGVLRVMVGDTDNVADVVPADTCVAGLIASAWDVASRSTERTTENIPIYNYVSSSENPITWNEFVHLNMTHGMNYPVLNSLWVVSLIITSSITASRFLKFFLHILPALVVDTGAVLSGHKPRMLQLYKKVHNFTDILTYFCMNSWTFSNKNTVNLWSKMNLTDRELFPVSMTTVHWTLYFRRYIKGMRLYLLKEPDSTLEKARKRYKRLMLLNRVLIVVLVFVASNVLSSLCYKICESAGGMEESNIQKFYKSRNVLITGGTGFIGKILIEKLLRSTEASTLYVLIREKYGKNAYSRIDELFDDVVFGRLKAECPEFKHRIVAVPGDCSISGLGLAITDKQKLMSEVHVVFHVAATVKFNEQLQSAYAINVNGVKDVLDLARQMKNLKAMIHVSTAFSNCHLKEIDERFYDCSYHYEDIGHVLEKMNKNAVEQLTPRIITPWPNTYAFTKALAESLIKETASGLPLGIYRPAIVISTYNEPLQGWIDNPYGLTGVCVSWLSGVLRVMVGKTKNVAQIVPADTCVAGLIASAWDVASRSSERTVVENIPIYNYVPSENLITWNEFIHLNTIYARNYPVLNSLWVVIIVASSNTMYRFLRLFLHTLPALVFDTGAVLSGHKPRMLQLYKKVHSFTDIVSYFFMNSWTFSNKNTVNMWAKMNLADRELFPLSMITVHWTLYFRRYIKGMRLYLLKEPDSTLEEARKRYKRLMLLNRILVVVLVFVACNALSLLCYKMYSLVS</sequence>
<comment type="subcellular location">
    <subcellularLocation>
        <location evidence="1">Membrane</location>
        <topology evidence="1">Multi-pass membrane protein</topology>
    </subcellularLocation>
</comment>
<dbReference type="GO" id="GO:0035336">
    <property type="term" value="P:long-chain fatty-acyl-CoA metabolic process"/>
    <property type="evidence" value="ECO:0007669"/>
    <property type="project" value="TreeGrafter"/>
</dbReference>
<evidence type="ECO:0000256" key="7">
    <source>
        <dbReference type="ARBA" id="ARBA00023098"/>
    </source>
</evidence>
<feature type="transmembrane region" description="Helical" evidence="10">
    <location>
        <begin position="359"/>
        <end position="377"/>
    </location>
</feature>
<gene>
    <name evidence="13" type="ORF">NQ315_000144</name>
</gene>